<dbReference type="GO" id="GO:0015385">
    <property type="term" value="F:sodium:proton antiporter activity"/>
    <property type="evidence" value="ECO:0007669"/>
    <property type="project" value="TreeGrafter"/>
</dbReference>
<feature type="transmembrane region" description="Helical" evidence="5">
    <location>
        <begin position="103"/>
        <end position="122"/>
    </location>
</feature>
<dbReference type="InterPro" id="IPR052946">
    <property type="entry name" value="Alkaline_pH_Ca-Antiporter"/>
</dbReference>
<feature type="transmembrane region" description="Helical" evidence="5">
    <location>
        <begin position="254"/>
        <end position="276"/>
    </location>
</feature>
<sequence length="330" mass="34901">MIYLLLGLLIVAVVAAVHYAEVIAHKIGEPFGTIVLAISVTIIEVSLIVAMMLSDSEGAAYIARDAVFAAIMIVMNGVVGLCIFIGGLNHRELDFRIEGPNSAIAVLAALATFTLVLPVFATSSPGPTFTNSQLAFAGISSLVLYGVFLFFQTVSHRDYFLPQIDRLKTNHMVHATPPTNTKTIISAILLLIALVCVVGLAKALSPSIEKAVNYLDAPQTVVGIVIAALVLMPEGVAAIRAARANRLQTSLNLALGSALASIGLTIPTVAIISVYFDMPLSLGIHPVGMVLLMLTLFVGLITLALGKTTLLQGLIHLIIFATYLFLSFIP</sequence>
<protein>
    <submittedName>
        <fullName evidence="7">Ionic transporter y4hA</fullName>
    </submittedName>
</protein>
<dbReference type="PANTHER" id="PTHR37958">
    <property type="entry name" value="SODIUM-POTASSIUM/PROTON ANTIPORTER CHAA"/>
    <property type="match status" value="1"/>
</dbReference>
<evidence type="ECO:0000256" key="3">
    <source>
        <dbReference type="ARBA" id="ARBA00022989"/>
    </source>
</evidence>
<evidence type="ECO:0000256" key="4">
    <source>
        <dbReference type="ARBA" id="ARBA00023136"/>
    </source>
</evidence>
<keyword evidence="4 5" id="KW-0472">Membrane</keyword>
<dbReference type="Pfam" id="PF01699">
    <property type="entry name" value="Na_Ca_ex"/>
    <property type="match status" value="2"/>
</dbReference>
<evidence type="ECO:0000256" key="1">
    <source>
        <dbReference type="ARBA" id="ARBA00004141"/>
    </source>
</evidence>
<dbReference type="RefSeq" id="WP_163651477.1">
    <property type="nucleotide sequence ID" value="NZ_JAAGRN010000002.1"/>
</dbReference>
<feature type="domain" description="Sodium/calcium exchanger membrane region" evidence="6">
    <location>
        <begin position="186"/>
        <end position="328"/>
    </location>
</feature>
<evidence type="ECO:0000256" key="2">
    <source>
        <dbReference type="ARBA" id="ARBA00022692"/>
    </source>
</evidence>
<dbReference type="GO" id="GO:0005886">
    <property type="term" value="C:plasma membrane"/>
    <property type="evidence" value="ECO:0007669"/>
    <property type="project" value="TreeGrafter"/>
</dbReference>
<feature type="transmembrane region" description="Helical" evidence="5">
    <location>
        <begin position="183"/>
        <end position="201"/>
    </location>
</feature>
<feature type="transmembrane region" description="Helical" evidence="5">
    <location>
        <begin position="310"/>
        <end position="329"/>
    </location>
</feature>
<comment type="caution">
    <text evidence="7">The sequence shown here is derived from an EMBL/GenBank/DDBJ whole genome shotgun (WGS) entry which is preliminary data.</text>
</comment>
<comment type="subcellular location">
    <subcellularLocation>
        <location evidence="1">Membrane</location>
        <topology evidence="1">Multi-pass membrane protein</topology>
    </subcellularLocation>
</comment>
<reference evidence="7" key="1">
    <citation type="submission" date="2020-02" db="EMBL/GenBank/DDBJ databases">
        <authorList>
            <person name="Chen W.-M."/>
        </authorList>
    </citation>
    <scope>NUCLEOTIDE SEQUENCE</scope>
    <source>
        <strain evidence="7">NBD-18</strain>
    </source>
</reference>
<dbReference type="GO" id="GO:0015386">
    <property type="term" value="F:potassium:proton antiporter activity"/>
    <property type="evidence" value="ECO:0007669"/>
    <property type="project" value="TreeGrafter"/>
</dbReference>
<evidence type="ECO:0000256" key="5">
    <source>
        <dbReference type="SAM" id="Phobius"/>
    </source>
</evidence>
<dbReference type="AlphaFoldDB" id="A0A6B2QVQ4"/>
<feature type="transmembrane region" description="Helical" evidence="5">
    <location>
        <begin position="66"/>
        <end position="88"/>
    </location>
</feature>
<organism evidence="7">
    <name type="scientific">Sheuella amnicola</name>
    <dbReference type="NCBI Taxonomy" id="2707330"/>
    <lineage>
        <taxon>Bacteria</taxon>
        <taxon>Pseudomonadati</taxon>
        <taxon>Pseudomonadota</taxon>
        <taxon>Betaproteobacteria</taxon>
        <taxon>Burkholderiales</taxon>
        <taxon>Alcaligenaceae</taxon>
        <taxon>Sheuella</taxon>
    </lineage>
</organism>
<dbReference type="PANTHER" id="PTHR37958:SF1">
    <property type="entry name" value="SODIUM-POTASSIUM_PROTON ANTIPORTER CHAA"/>
    <property type="match status" value="1"/>
</dbReference>
<name>A0A6B2QVQ4_9BURK</name>
<proteinExistence type="predicted"/>
<feature type="transmembrane region" description="Helical" evidence="5">
    <location>
        <begin position="221"/>
        <end position="242"/>
    </location>
</feature>
<feature type="transmembrane region" description="Helical" evidence="5">
    <location>
        <begin position="283"/>
        <end position="304"/>
    </location>
</feature>
<feature type="transmembrane region" description="Helical" evidence="5">
    <location>
        <begin position="134"/>
        <end position="151"/>
    </location>
</feature>
<feature type="transmembrane region" description="Helical" evidence="5">
    <location>
        <begin position="30"/>
        <end position="54"/>
    </location>
</feature>
<evidence type="ECO:0000313" key="7">
    <source>
        <dbReference type="EMBL" id="NDY82152.1"/>
    </source>
</evidence>
<keyword evidence="2 5" id="KW-0812">Transmembrane</keyword>
<evidence type="ECO:0000259" key="6">
    <source>
        <dbReference type="Pfam" id="PF01699"/>
    </source>
</evidence>
<dbReference type="InterPro" id="IPR004837">
    <property type="entry name" value="NaCa_Exmemb"/>
</dbReference>
<accession>A0A6B2QVQ4</accession>
<feature type="domain" description="Sodium/calcium exchanger membrane region" evidence="6">
    <location>
        <begin position="2"/>
        <end position="153"/>
    </location>
</feature>
<gene>
    <name evidence="7" type="ORF">G3I67_02800</name>
</gene>
<dbReference type="EMBL" id="JAAGRN010000002">
    <property type="protein sequence ID" value="NDY82152.1"/>
    <property type="molecule type" value="Genomic_DNA"/>
</dbReference>
<keyword evidence="3 5" id="KW-1133">Transmembrane helix</keyword>